<evidence type="ECO:0000259" key="2">
    <source>
        <dbReference type="Pfam" id="PF08327"/>
    </source>
</evidence>
<keyword evidence="4" id="KW-1185">Reference proteome</keyword>
<dbReference type="RefSeq" id="WP_091411001.1">
    <property type="nucleotide sequence ID" value="NZ_LT629749.1"/>
</dbReference>
<comment type="similarity">
    <text evidence="1">Belongs to the AHA1 family.</text>
</comment>
<dbReference type="STRING" id="546871.SAMN04488543_1156"/>
<evidence type="ECO:0000256" key="1">
    <source>
        <dbReference type="ARBA" id="ARBA00006817"/>
    </source>
</evidence>
<evidence type="ECO:0000313" key="4">
    <source>
        <dbReference type="Proteomes" id="UP000199092"/>
    </source>
</evidence>
<evidence type="ECO:0000313" key="3">
    <source>
        <dbReference type="EMBL" id="SDS14015.1"/>
    </source>
</evidence>
<organism evidence="3 4">
    <name type="scientific">Friedmanniella luteola</name>
    <dbReference type="NCBI Taxonomy" id="546871"/>
    <lineage>
        <taxon>Bacteria</taxon>
        <taxon>Bacillati</taxon>
        <taxon>Actinomycetota</taxon>
        <taxon>Actinomycetes</taxon>
        <taxon>Propionibacteriales</taxon>
        <taxon>Nocardioidaceae</taxon>
        <taxon>Friedmanniella</taxon>
    </lineage>
</organism>
<dbReference type="AlphaFoldDB" id="A0A1H1PS83"/>
<dbReference type="Proteomes" id="UP000199092">
    <property type="component" value="Chromosome I"/>
</dbReference>
<accession>A0A1H1PS83</accession>
<dbReference type="SUPFAM" id="SSF48452">
    <property type="entry name" value="TPR-like"/>
    <property type="match status" value="1"/>
</dbReference>
<dbReference type="InterPro" id="IPR023393">
    <property type="entry name" value="START-like_dom_sf"/>
</dbReference>
<name>A0A1H1PS83_9ACTN</name>
<feature type="domain" description="Activator of Hsp90 ATPase homologue 1/2-like C-terminal" evidence="2">
    <location>
        <begin position="14"/>
        <end position="144"/>
    </location>
</feature>
<dbReference type="Pfam" id="PF08327">
    <property type="entry name" value="AHSA1"/>
    <property type="match status" value="1"/>
</dbReference>
<sequence>MAITAHLHQIYIAADASQVWTALVDSDWTRRWFHGTAFVSPPAAGRGYRTVLPDGSPAVEGMVEELVPPGDGTPGRLVQTWRVLYDAALGAEPPSRVEWTVEAAGPGLTLVRVRHGDLARSPRTWAETRDGWVWVLASLKSVLETGRPLPRAAARPPAPDVPADGDWHRAQAVEANNDAWELLERGALTPDEQEEVLRRAYAAAYHWQRARGAEPANEARACYLVAKALLAAARPTAALASARRALAVCERHGLDDFDLAYAHEACARALVALRRPDEAAAAWAAATAVPVADPEDREIVLADFAGYPD</sequence>
<reference evidence="3 4" key="1">
    <citation type="submission" date="2016-10" db="EMBL/GenBank/DDBJ databases">
        <authorList>
            <person name="de Groot N.N."/>
        </authorList>
    </citation>
    <scope>NUCLEOTIDE SEQUENCE [LARGE SCALE GENOMIC DNA]</scope>
    <source>
        <strain evidence="3 4">DSM 21741</strain>
    </source>
</reference>
<dbReference type="OrthoDB" id="9815653at2"/>
<dbReference type="SUPFAM" id="SSF55961">
    <property type="entry name" value="Bet v1-like"/>
    <property type="match status" value="1"/>
</dbReference>
<protein>
    <submittedName>
        <fullName evidence="3">Uncharacterized conserved protein YndB, AHSA1/START domain</fullName>
    </submittedName>
</protein>
<dbReference type="InterPro" id="IPR011990">
    <property type="entry name" value="TPR-like_helical_dom_sf"/>
</dbReference>
<dbReference type="EMBL" id="LT629749">
    <property type="protein sequence ID" value="SDS14015.1"/>
    <property type="molecule type" value="Genomic_DNA"/>
</dbReference>
<dbReference type="InterPro" id="IPR013538">
    <property type="entry name" value="ASHA1/2-like_C"/>
</dbReference>
<dbReference type="Gene3D" id="3.30.530.20">
    <property type="match status" value="1"/>
</dbReference>
<proteinExistence type="inferred from homology"/>
<gene>
    <name evidence="3" type="ORF">SAMN04488543_1156</name>
</gene>
<dbReference type="Gene3D" id="1.25.40.10">
    <property type="entry name" value="Tetratricopeptide repeat domain"/>
    <property type="match status" value="1"/>
</dbReference>